<comment type="caution">
    <text evidence="1">The sequence shown here is derived from an EMBL/GenBank/DDBJ whole genome shotgun (WGS) entry which is preliminary data.</text>
</comment>
<protein>
    <submittedName>
        <fullName evidence="1">Uncharacterized protein</fullName>
    </submittedName>
</protein>
<dbReference type="AlphaFoldDB" id="A0A179FPX1"/>
<evidence type="ECO:0000313" key="1">
    <source>
        <dbReference type="EMBL" id="OAQ67634.2"/>
    </source>
</evidence>
<name>A0A179FPX1_METCM</name>
<dbReference type="KEGG" id="pchm:VFPPC_15710"/>
<evidence type="ECO:0000313" key="2">
    <source>
        <dbReference type="Proteomes" id="UP000078397"/>
    </source>
</evidence>
<dbReference type="Proteomes" id="UP000078397">
    <property type="component" value="Unassembled WGS sequence"/>
</dbReference>
<dbReference type="EMBL" id="LSBJ02000003">
    <property type="protein sequence ID" value="OAQ67634.2"/>
    <property type="molecule type" value="Genomic_DNA"/>
</dbReference>
<keyword evidence="2" id="KW-1185">Reference proteome</keyword>
<gene>
    <name evidence="1" type="ORF">VFPPC_15710</name>
</gene>
<dbReference type="GeneID" id="28857457"/>
<organism evidence="1 2">
    <name type="scientific">Pochonia chlamydosporia 170</name>
    <dbReference type="NCBI Taxonomy" id="1380566"/>
    <lineage>
        <taxon>Eukaryota</taxon>
        <taxon>Fungi</taxon>
        <taxon>Dikarya</taxon>
        <taxon>Ascomycota</taxon>
        <taxon>Pezizomycotina</taxon>
        <taxon>Sordariomycetes</taxon>
        <taxon>Hypocreomycetidae</taxon>
        <taxon>Hypocreales</taxon>
        <taxon>Clavicipitaceae</taxon>
        <taxon>Pochonia</taxon>
    </lineage>
</organism>
<proteinExistence type="predicted"/>
<dbReference type="RefSeq" id="XP_018144484.2">
    <property type="nucleotide sequence ID" value="XM_018293463.2"/>
</dbReference>
<sequence>MLEAVRIWGRHGSATRWMPQQRAARAVESILLCEQPHRSLATQCGCWLVTFTSNQSQTPKYHRLATSVSTRNLGRSLHRLV</sequence>
<reference evidence="1 2" key="1">
    <citation type="journal article" date="2016" name="PLoS Pathog.">
        <title>Biosynthesis of antibiotic leucinostatins in bio-control fungus Purpureocillium lilacinum and their inhibition on phytophthora revealed by genome mining.</title>
        <authorList>
            <person name="Wang G."/>
            <person name="Liu Z."/>
            <person name="Lin R."/>
            <person name="Li E."/>
            <person name="Mao Z."/>
            <person name="Ling J."/>
            <person name="Yang Y."/>
            <person name="Yin W.B."/>
            <person name="Xie B."/>
        </authorList>
    </citation>
    <scope>NUCLEOTIDE SEQUENCE [LARGE SCALE GENOMIC DNA]</scope>
    <source>
        <strain evidence="1">170</strain>
    </source>
</reference>
<accession>A0A179FPX1</accession>